<dbReference type="Gene3D" id="3.40.50.300">
    <property type="entry name" value="P-loop containing nucleotide triphosphate hydrolases"/>
    <property type="match status" value="1"/>
</dbReference>
<dbReference type="RefSeq" id="WP_345417474.1">
    <property type="nucleotide sequence ID" value="NZ_AP031496.1"/>
</dbReference>
<dbReference type="AlphaFoldDB" id="A0AAV3TYZ1"/>
<evidence type="ECO:0000313" key="2">
    <source>
        <dbReference type="Proteomes" id="UP001409585"/>
    </source>
</evidence>
<dbReference type="SUPFAM" id="SSF52540">
    <property type="entry name" value="P-loop containing nucleoside triphosphate hydrolases"/>
    <property type="match status" value="1"/>
</dbReference>
<dbReference type="InterPro" id="IPR027417">
    <property type="entry name" value="P-loop_NTPase"/>
</dbReference>
<name>A0AAV3TYZ1_9ALTE</name>
<sequence length="271" mass="30478">MAGNTLAVIGMHRSGTSLVAQWLSRSGLDMGENLLGPGAGNEQGHYEDTEFVSAHSQVMSLWGLDAAGVEPFGSVRKVVEDQARILKELDSRFSQEYDWGWKDPRTCLFLDYYGSVRSDINYLVVFRRPEAVVNSLLRRKFEMKRCQRSSYNSISLLGEIGGFVSSVKFRRKYWAAWNDYNESILRFLASRKGDSNIFVTSLSALPSRKDSLGVWLSANGFNLELLEFTSVFDESLLADEYSVGLGVPKSERLRAKEIWGGLIDIERIFSG</sequence>
<comment type="caution">
    <text evidence="1">The sequence shown here is derived from an EMBL/GenBank/DDBJ whole genome shotgun (WGS) entry which is preliminary data.</text>
</comment>
<evidence type="ECO:0008006" key="3">
    <source>
        <dbReference type="Google" id="ProtNLM"/>
    </source>
</evidence>
<dbReference type="Proteomes" id="UP001409585">
    <property type="component" value="Unassembled WGS sequence"/>
</dbReference>
<evidence type="ECO:0000313" key="1">
    <source>
        <dbReference type="EMBL" id="GAA4933819.1"/>
    </source>
</evidence>
<accession>A0AAV3TYZ1</accession>
<reference evidence="2" key="1">
    <citation type="journal article" date="2019" name="Int. J. Syst. Evol. Microbiol.">
        <title>The Global Catalogue of Microorganisms (GCM) 10K type strain sequencing project: providing services to taxonomists for standard genome sequencing and annotation.</title>
        <authorList>
            <consortium name="The Broad Institute Genomics Platform"/>
            <consortium name="The Broad Institute Genome Sequencing Center for Infectious Disease"/>
            <person name="Wu L."/>
            <person name="Ma J."/>
        </authorList>
    </citation>
    <scope>NUCLEOTIDE SEQUENCE [LARGE SCALE GENOMIC DNA]</scope>
    <source>
        <strain evidence="2">JCM 19134</strain>
    </source>
</reference>
<gene>
    <name evidence="1" type="ORF">GCM10025791_08210</name>
</gene>
<dbReference type="EMBL" id="BAABLX010000007">
    <property type="protein sequence ID" value="GAA4933819.1"/>
    <property type="molecule type" value="Genomic_DNA"/>
</dbReference>
<organism evidence="1 2">
    <name type="scientific">Halioxenophilus aromaticivorans</name>
    <dbReference type="NCBI Taxonomy" id="1306992"/>
    <lineage>
        <taxon>Bacteria</taxon>
        <taxon>Pseudomonadati</taxon>
        <taxon>Pseudomonadota</taxon>
        <taxon>Gammaproteobacteria</taxon>
        <taxon>Alteromonadales</taxon>
        <taxon>Alteromonadaceae</taxon>
        <taxon>Halioxenophilus</taxon>
    </lineage>
</organism>
<proteinExistence type="predicted"/>
<keyword evidence="2" id="KW-1185">Reference proteome</keyword>
<protein>
    <recommendedName>
        <fullName evidence="3">Sulfotransferase family protein</fullName>
    </recommendedName>
</protein>